<dbReference type="RefSeq" id="WP_216083078.1">
    <property type="nucleotide sequence ID" value="NZ_CACTIB010000016.1"/>
</dbReference>
<gene>
    <name evidence="2" type="ORF">MHSWG343_09220</name>
</gene>
<proteinExistence type="predicted"/>
<protein>
    <submittedName>
        <fullName evidence="2">Uncharacterized protein</fullName>
    </submittedName>
</protein>
<comment type="caution">
    <text evidence="2">The sequence shown here is derived from an EMBL/GenBank/DDBJ whole genome shotgun (WGS) entry which is preliminary data.</text>
</comment>
<sequence>MPSPAAVGGWALAAGAVGVGTAYAAGAFAATYKNFDDYANKNGFIYIGIVGDSDNNSVKKLLDEDKGTNKNGYRDLLKGVWNSMDDSGITTPTKPKITNDNDLSQLFPTTDTISKSSEIAAFTKAWCEIKKLKKLAEDKTWTEKTIKEDSEWGVFKSACLREKQA</sequence>
<evidence type="ECO:0000256" key="1">
    <source>
        <dbReference type="SAM" id="SignalP"/>
    </source>
</evidence>
<keyword evidence="1" id="KW-0732">Signal</keyword>
<feature type="chain" id="PRO_5019778841" evidence="1">
    <location>
        <begin position="25"/>
        <end position="165"/>
    </location>
</feature>
<name>A0A478FUW4_9MOLU</name>
<dbReference type="AlphaFoldDB" id="A0A478FUW4"/>
<evidence type="ECO:0000313" key="2">
    <source>
        <dbReference type="EMBL" id="GCE63915.1"/>
    </source>
</evidence>
<feature type="signal peptide" evidence="1">
    <location>
        <begin position="1"/>
        <end position="24"/>
    </location>
</feature>
<evidence type="ECO:0000313" key="3">
    <source>
        <dbReference type="Proteomes" id="UP000324831"/>
    </source>
</evidence>
<accession>A0A478FUW4</accession>
<dbReference type="Proteomes" id="UP000324831">
    <property type="component" value="Unassembled WGS sequence"/>
</dbReference>
<organism evidence="2 3">
    <name type="scientific">Candidatus Mycoplasma haematohominis</name>
    <dbReference type="NCBI Taxonomy" id="1494318"/>
    <lineage>
        <taxon>Bacteria</taxon>
        <taxon>Bacillati</taxon>
        <taxon>Mycoplasmatota</taxon>
        <taxon>Mollicutes</taxon>
        <taxon>Mycoplasmataceae</taxon>
        <taxon>Mycoplasma</taxon>
    </lineage>
</organism>
<reference evidence="2 3" key="1">
    <citation type="submission" date="2019-01" db="EMBL/GenBank/DDBJ databases">
        <title>Draft genome sequences of Candidatus Mycoplasma haemohominis SWG34-3 identified from a patient with pyrexia, anemia and liver dysfunction.</title>
        <authorList>
            <person name="Sekizuka T."/>
            <person name="Hattori N."/>
            <person name="Katano H."/>
            <person name="Takuma T."/>
            <person name="Ito T."/>
            <person name="Arai N."/>
            <person name="Yanai R."/>
            <person name="Ishii S."/>
            <person name="Miura Y."/>
            <person name="Tokunaga T."/>
            <person name="Watanabe H."/>
            <person name="Nomura N."/>
            <person name="Eguchi J."/>
            <person name="Arai T."/>
            <person name="Hasegawa H."/>
            <person name="Nakamaki T."/>
            <person name="Wakita T."/>
            <person name="Niki Y."/>
            <person name="Kuroda M."/>
        </authorList>
    </citation>
    <scope>NUCLEOTIDE SEQUENCE [LARGE SCALE GENOMIC DNA]</scope>
    <source>
        <strain evidence="2">SWG34-3</strain>
    </source>
</reference>
<dbReference type="EMBL" id="BIMN01000006">
    <property type="protein sequence ID" value="GCE63915.1"/>
    <property type="molecule type" value="Genomic_DNA"/>
</dbReference>